<dbReference type="GO" id="GO:0003723">
    <property type="term" value="F:RNA binding"/>
    <property type="evidence" value="ECO:0007669"/>
    <property type="project" value="InterPro"/>
</dbReference>
<dbReference type="GO" id="GO:0009451">
    <property type="term" value="P:RNA modification"/>
    <property type="evidence" value="ECO:0007669"/>
    <property type="project" value="InterPro"/>
</dbReference>
<dbReference type="EMBL" id="JAIWQS010000002">
    <property type="protein sequence ID" value="KAJ8773252.1"/>
    <property type="molecule type" value="Genomic_DNA"/>
</dbReference>
<evidence type="ECO:0000256" key="1">
    <source>
        <dbReference type="ARBA" id="ARBA00022737"/>
    </source>
</evidence>
<dbReference type="Proteomes" id="UP001159364">
    <property type="component" value="Linkage Group LG02"/>
</dbReference>
<dbReference type="PANTHER" id="PTHR47926:SF522">
    <property type="entry name" value="TETRATRICOPEPTIDE REPEAT-LIKE SUPERFAMILY PROTEIN"/>
    <property type="match status" value="1"/>
</dbReference>
<feature type="repeat" description="PPR" evidence="2">
    <location>
        <begin position="86"/>
        <end position="120"/>
    </location>
</feature>
<dbReference type="InterPro" id="IPR011990">
    <property type="entry name" value="TPR-like_helical_dom_sf"/>
</dbReference>
<evidence type="ECO:0000256" key="3">
    <source>
        <dbReference type="SAM" id="MobiDB-lite"/>
    </source>
</evidence>
<organism evidence="4 5">
    <name type="scientific">Erythroxylum novogranatense</name>
    <dbReference type="NCBI Taxonomy" id="1862640"/>
    <lineage>
        <taxon>Eukaryota</taxon>
        <taxon>Viridiplantae</taxon>
        <taxon>Streptophyta</taxon>
        <taxon>Embryophyta</taxon>
        <taxon>Tracheophyta</taxon>
        <taxon>Spermatophyta</taxon>
        <taxon>Magnoliopsida</taxon>
        <taxon>eudicotyledons</taxon>
        <taxon>Gunneridae</taxon>
        <taxon>Pentapetalae</taxon>
        <taxon>rosids</taxon>
        <taxon>fabids</taxon>
        <taxon>Malpighiales</taxon>
        <taxon>Erythroxylaceae</taxon>
        <taxon>Erythroxylum</taxon>
    </lineage>
</organism>
<keyword evidence="1" id="KW-0677">Repeat</keyword>
<dbReference type="InterPro" id="IPR046960">
    <property type="entry name" value="PPR_At4g14850-like_plant"/>
</dbReference>
<sequence length="161" mass="17702">MVIGLSFLPHTTKLLTPPNNCSSHHKHSSSTLKPPNTFSSLKHRLNHHINGGQLREAISILDLIMYAQYGGMENARKAFDVTFEKNLVSYNTIVDEYAKSSNLEEAFDLSHELEDTGIEVDAFTFASLLSGASSIGAIGKGEQIHARVLKLDLKSNLSIHV</sequence>
<comment type="caution">
    <text evidence="4">The sequence shown here is derived from an EMBL/GenBank/DDBJ whole genome shotgun (WGS) entry which is preliminary data.</text>
</comment>
<keyword evidence="5" id="KW-1185">Reference proteome</keyword>
<evidence type="ECO:0000313" key="4">
    <source>
        <dbReference type="EMBL" id="KAJ8773252.1"/>
    </source>
</evidence>
<proteinExistence type="predicted"/>
<dbReference type="NCBIfam" id="TIGR00756">
    <property type="entry name" value="PPR"/>
    <property type="match status" value="1"/>
</dbReference>
<dbReference type="PROSITE" id="PS51375">
    <property type="entry name" value="PPR"/>
    <property type="match status" value="1"/>
</dbReference>
<dbReference type="PANTHER" id="PTHR47926">
    <property type="entry name" value="PENTATRICOPEPTIDE REPEAT-CONTAINING PROTEIN"/>
    <property type="match status" value="1"/>
</dbReference>
<dbReference type="AlphaFoldDB" id="A0AAV8U1T2"/>
<evidence type="ECO:0000256" key="2">
    <source>
        <dbReference type="PROSITE-ProRule" id="PRU00708"/>
    </source>
</evidence>
<protein>
    <recommendedName>
        <fullName evidence="6">Pentatricopeptide repeat-containing protein</fullName>
    </recommendedName>
</protein>
<evidence type="ECO:0000313" key="5">
    <source>
        <dbReference type="Proteomes" id="UP001159364"/>
    </source>
</evidence>
<evidence type="ECO:0008006" key="6">
    <source>
        <dbReference type="Google" id="ProtNLM"/>
    </source>
</evidence>
<name>A0AAV8U1T2_9ROSI</name>
<gene>
    <name evidence="4" type="ORF">K2173_028429</name>
</gene>
<dbReference type="Pfam" id="PF13041">
    <property type="entry name" value="PPR_2"/>
    <property type="match status" value="1"/>
</dbReference>
<accession>A0AAV8U1T2</accession>
<reference evidence="4 5" key="1">
    <citation type="submission" date="2021-09" db="EMBL/GenBank/DDBJ databases">
        <title>Genomic insights and catalytic innovation underlie evolution of tropane alkaloids biosynthesis.</title>
        <authorList>
            <person name="Wang Y.-J."/>
            <person name="Tian T."/>
            <person name="Huang J.-P."/>
            <person name="Huang S.-X."/>
        </authorList>
    </citation>
    <scope>NUCLEOTIDE SEQUENCE [LARGE SCALE GENOMIC DNA]</scope>
    <source>
        <strain evidence="4">KIB-2018</strain>
        <tissue evidence="4">Leaf</tissue>
    </source>
</reference>
<feature type="region of interest" description="Disordered" evidence="3">
    <location>
        <begin position="17"/>
        <end position="37"/>
    </location>
</feature>
<dbReference type="InterPro" id="IPR002885">
    <property type="entry name" value="PPR_rpt"/>
</dbReference>
<dbReference type="Gene3D" id="1.25.40.10">
    <property type="entry name" value="Tetratricopeptide repeat domain"/>
    <property type="match status" value="1"/>
</dbReference>